<dbReference type="EMBL" id="FNFM01000001">
    <property type="protein sequence ID" value="SDJ66860.1"/>
    <property type="molecule type" value="Genomic_DNA"/>
</dbReference>
<gene>
    <name evidence="2" type="ORF">SAMN04487820_101167</name>
</gene>
<feature type="transmembrane region" description="Helical" evidence="1">
    <location>
        <begin position="37"/>
        <end position="56"/>
    </location>
</feature>
<feature type="transmembrane region" description="Helical" evidence="1">
    <location>
        <begin position="187"/>
        <end position="207"/>
    </location>
</feature>
<feature type="transmembrane region" description="Helical" evidence="1">
    <location>
        <begin position="68"/>
        <end position="91"/>
    </location>
</feature>
<keyword evidence="1" id="KW-0812">Transmembrane</keyword>
<feature type="transmembrane region" description="Helical" evidence="1">
    <location>
        <begin position="162"/>
        <end position="181"/>
    </location>
</feature>
<sequence length="227" mass="23879">MSEEHTSDTSTPSPAEMLAITERQQQRAERALDINPGLLFGVWGAAWVLGFGELYLTIGDEPVLLVPLWQALGIFFGCLGVAGFITVWHLANSLRGLRGPTQKSGAMHGWSWALAFLGLGTLIAATSRMGISDDGYAMLWASGSGLLVGLLYLSGGALTGSWTQYCVGLWILAINAAGAFTGIPNHYLVMSLAGGGGFLVAGTVLTLRGHARTGPSPSHERLPGEPE</sequence>
<feature type="transmembrane region" description="Helical" evidence="1">
    <location>
        <begin position="137"/>
        <end position="155"/>
    </location>
</feature>
<feature type="transmembrane region" description="Helical" evidence="1">
    <location>
        <begin position="112"/>
        <end position="131"/>
    </location>
</feature>
<evidence type="ECO:0000313" key="2">
    <source>
        <dbReference type="EMBL" id="SDJ66860.1"/>
    </source>
</evidence>
<dbReference type="AlphaFoldDB" id="A0A1G8VNV1"/>
<evidence type="ECO:0000313" key="3">
    <source>
        <dbReference type="Proteomes" id="UP000199213"/>
    </source>
</evidence>
<keyword evidence="1" id="KW-1133">Transmembrane helix</keyword>
<dbReference type="Proteomes" id="UP000199213">
    <property type="component" value="Unassembled WGS sequence"/>
</dbReference>
<accession>A0A1G8VNV1</accession>
<name>A0A1G8VNV1_ACTMZ</name>
<keyword evidence="3" id="KW-1185">Reference proteome</keyword>
<evidence type="ECO:0000256" key="1">
    <source>
        <dbReference type="SAM" id="Phobius"/>
    </source>
</evidence>
<keyword evidence="1" id="KW-0472">Membrane</keyword>
<proteinExistence type="predicted"/>
<protein>
    <submittedName>
        <fullName evidence="2">Uncharacterized protein</fullName>
    </submittedName>
</protein>
<dbReference type="OrthoDB" id="3240366at2"/>
<dbReference type="RefSeq" id="WP_092625366.1">
    <property type="nucleotide sequence ID" value="NZ_FNFM01000001.1"/>
</dbReference>
<reference evidence="3" key="1">
    <citation type="submission" date="2016-10" db="EMBL/GenBank/DDBJ databases">
        <authorList>
            <person name="Varghese N."/>
            <person name="Submissions S."/>
        </authorList>
    </citation>
    <scope>NUCLEOTIDE SEQUENCE [LARGE SCALE GENOMIC DNA]</scope>
    <source>
        <strain evidence="3">DSM 45460</strain>
    </source>
</reference>
<organism evidence="2 3">
    <name type="scientific">Actinopolyspora mzabensis</name>
    <dbReference type="NCBI Taxonomy" id="995066"/>
    <lineage>
        <taxon>Bacteria</taxon>
        <taxon>Bacillati</taxon>
        <taxon>Actinomycetota</taxon>
        <taxon>Actinomycetes</taxon>
        <taxon>Actinopolysporales</taxon>
        <taxon>Actinopolysporaceae</taxon>
        <taxon>Actinopolyspora</taxon>
    </lineage>
</organism>